<name>A0A6J4QHJ0_9ACTN</name>
<dbReference type="EMBL" id="CADCVB010000181">
    <property type="protein sequence ID" value="CAA9444672.1"/>
    <property type="molecule type" value="Genomic_DNA"/>
</dbReference>
<evidence type="ECO:0000256" key="1">
    <source>
        <dbReference type="SAM" id="Phobius"/>
    </source>
</evidence>
<accession>A0A6J4QHJ0</accession>
<feature type="transmembrane region" description="Helical" evidence="1">
    <location>
        <begin position="62"/>
        <end position="83"/>
    </location>
</feature>
<gene>
    <name evidence="2" type="ORF">AVDCRST_MAG78-2759</name>
</gene>
<protein>
    <submittedName>
        <fullName evidence="2">Uncharacterized protein</fullName>
    </submittedName>
</protein>
<sequence length="134" mass="14166">MVSIVGLVLALIFQWPTQFDGSGNPNVTAEEVVTGGTATSIPLVPWIVLIVFTLLARSRRWWGTLAVVVLCLLGAIFILGGLGEAFAPPNPFVPRAVLIAAGVVYGGLGLALVLTGIADLVDRVHARRQPSRVR</sequence>
<feature type="transmembrane region" description="Helical" evidence="1">
    <location>
        <begin position="37"/>
        <end position="55"/>
    </location>
</feature>
<dbReference type="AlphaFoldDB" id="A0A6J4QHJ0"/>
<organism evidence="2">
    <name type="scientific">uncultured Rubrobacteraceae bacterium</name>
    <dbReference type="NCBI Taxonomy" id="349277"/>
    <lineage>
        <taxon>Bacteria</taxon>
        <taxon>Bacillati</taxon>
        <taxon>Actinomycetota</taxon>
        <taxon>Rubrobacteria</taxon>
        <taxon>Rubrobacterales</taxon>
        <taxon>Rubrobacteraceae</taxon>
        <taxon>environmental samples</taxon>
    </lineage>
</organism>
<feature type="transmembrane region" description="Helical" evidence="1">
    <location>
        <begin position="95"/>
        <end position="121"/>
    </location>
</feature>
<evidence type="ECO:0000313" key="2">
    <source>
        <dbReference type="EMBL" id="CAA9444672.1"/>
    </source>
</evidence>
<keyword evidence="1" id="KW-0812">Transmembrane</keyword>
<keyword evidence="1" id="KW-0472">Membrane</keyword>
<reference evidence="2" key="1">
    <citation type="submission" date="2020-02" db="EMBL/GenBank/DDBJ databases">
        <authorList>
            <person name="Meier V. D."/>
        </authorList>
    </citation>
    <scope>NUCLEOTIDE SEQUENCE</scope>
    <source>
        <strain evidence="2">AVDCRST_MAG78</strain>
    </source>
</reference>
<keyword evidence="1" id="KW-1133">Transmembrane helix</keyword>
<proteinExistence type="predicted"/>